<dbReference type="Proteomes" id="UP000770015">
    <property type="component" value="Unassembled WGS sequence"/>
</dbReference>
<protein>
    <submittedName>
        <fullName evidence="1">Uncharacterized protein</fullName>
    </submittedName>
</protein>
<keyword evidence="2" id="KW-1185">Reference proteome</keyword>
<comment type="caution">
    <text evidence="1">The sequence shown here is derived from an EMBL/GenBank/DDBJ whole genome shotgun (WGS) entry which is preliminary data.</text>
</comment>
<dbReference type="EMBL" id="JAGSXJ010000018">
    <property type="protein sequence ID" value="KAH6682222.1"/>
    <property type="molecule type" value="Genomic_DNA"/>
</dbReference>
<proteinExistence type="predicted"/>
<accession>A0A9P8V929</accession>
<reference evidence="1" key="1">
    <citation type="journal article" date="2021" name="Nat. Commun.">
        <title>Genetic determinants of endophytism in the Arabidopsis root mycobiome.</title>
        <authorList>
            <person name="Mesny F."/>
            <person name="Miyauchi S."/>
            <person name="Thiergart T."/>
            <person name="Pickel B."/>
            <person name="Atanasova L."/>
            <person name="Karlsson M."/>
            <person name="Huettel B."/>
            <person name="Barry K.W."/>
            <person name="Haridas S."/>
            <person name="Chen C."/>
            <person name="Bauer D."/>
            <person name="Andreopoulos W."/>
            <person name="Pangilinan J."/>
            <person name="LaButti K."/>
            <person name="Riley R."/>
            <person name="Lipzen A."/>
            <person name="Clum A."/>
            <person name="Drula E."/>
            <person name="Henrissat B."/>
            <person name="Kohler A."/>
            <person name="Grigoriev I.V."/>
            <person name="Martin F.M."/>
            <person name="Hacquard S."/>
        </authorList>
    </citation>
    <scope>NUCLEOTIDE SEQUENCE</scope>
    <source>
        <strain evidence="1">MPI-SDFR-AT-0117</strain>
    </source>
</reference>
<organism evidence="1 2">
    <name type="scientific">Plectosphaerella plurivora</name>
    <dbReference type="NCBI Taxonomy" id="936078"/>
    <lineage>
        <taxon>Eukaryota</taxon>
        <taxon>Fungi</taxon>
        <taxon>Dikarya</taxon>
        <taxon>Ascomycota</taxon>
        <taxon>Pezizomycotina</taxon>
        <taxon>Sordariomycetes</taxon>
        <taxon>Hypocreomycetidae</taxon>
        <taxon>Glomerellales</taxon>
        <taxon>Plectosphaerellaceae</taxon>
        <taxon>Plectosphaerella</taxon>
    </lineage>
</organism>
<evidence type="ECO:0000313" key="1">
    <source>
        <dbReference type="EMBL" id="KAH6682222.1"/>
    </source>
</evidence>
<dbReference type="OrthoDB" id="4823854at2759"/>
<sequence>MDKLSPEIIDKILDHLREDCYRTYGSKPFVALYAPLAAISRPWQYVVESKSFRQIDIEGTPEGIAKFAAAFSKPWRQSALRGLVLGIPYFCSCELRDIDPACQHKRDAYVGAMTALYRSMENWGPIGGGLVPNQPRVYLQVEMLPSPGRGYIISEHLRFPEKNLALWQGSEAARWISRLHTRNTLDFVASCQLPSLLSNLQSLQLKLPSYQGSGELAIYGDKYLLNLHKTLTEALLDARTSLPRLQTLWIHMGLEENGGDLSPGVDLRNADGVDELCEAIRLLGQTVPLRNLTLRWILVTPDLFQDCRLPAGEHDTATWPLLEELHITFPAVAPSGEWYTKNDPELYRGLYNFDQTQLDGNDGWYPAIGTATFNPLQEAFARGLLRMPALRLASLVLDYSDGRLCVTAVDRPRGREGRMKMSETEWWRSYERGWEPEWAGMTKEAWKALDGDELVAAEAAIIKKRKEWKERQEAQRALLMKDRAIEIDAQFAGGLPHLDQEISQRRLWDPLMFGKDAIWQPTPEIAHLWNRWVTWEGRGTW</sequence>
<dbReference type="AlphaFoldDB" id="A0A9P8V929"/>
<gene>
    <name evidence="1" type="ORF">F5X68DRAFT_24535</name>
</gene>
<name>A0A9P8V929_9PEZI</name>
<evidence type="ECO:0000313" key="2">
    <source>
        <dbReference type="Proteomes" id="UP000770015"/>
    </source>
</evidence>